<protein>
    <submittedName>
        <fullName evidence="1">Uncharacterized protein</fullName>
    </submittedName>
</protein>
<accession>A0A2S9JU77</accession>
<reference evidence="1 2" key="1">
    <citation type="submission" date="2018-02" db="EMBL/GenBank/DDBJ databases">
        <title>The draft genome of Sphingobacterium gobiense H7.</title>
        <authorList>
            <person name="Li L."/>
            <person name="Liu L."/>
            <person name="Zhang X."/>
            <person name="Wang T."/>
            <person name="Liang L."/>
        </authorList>
    </citation>
    <scope>NUCLEOTIDE SEQUENCE [LARGE SCALE GENOMIC DNA]</scope>
    <source>
        <strain evidence="1 2">ACCC 05757</strain>
    </source>
</reference>
<evidence type="ECO:0000313" key="2">
    <source>
        <dbReference type="Proteomes" id="UP000238642"/>
    </source>
</evidence>
<dbReference type="AlphaFoldDB" id="A0A2S9JU77"/>
<sequence length="71" mass="8049">MENKEKYYDSSVLMLPKQKTPAGRRKDTLLPNPKNTFGLRQSINGYAVVDTYPPNVKSLLFSTKSLLYGKP</sequence>
<organism evidence="1 2">
    <name type="scientific">Sphingobacterium gobiense</name>
    <dbReference type="NCBI Taxonomy" id="1382456"/>
    <lineage>
        <taxon>Bacteria</taxon>
        <taxon>Pseudomonadati</taxon>
        <taxon>Bacteroidota</taxon>
        <taxon>Sphingobacteriia</taxon>
        <taxon>Sphingobacteriales</taxon>
        <taxon>Sphingobacteriaceae</taxon>
        <taxon>Sphingobacterium</taxon>
    </lineage>
</organism>
<proteinExistence type="predicted"/>
<name>A0A2S9JU77_9SPHI</name>
<dbReference type="RefSeq" id="WP_105723995.1">
    <property type="nucleotide sequence ID" value="NZ_PVBS01000001.1"/>
</dbReference>
<comment type="caution">
    <text evidence="1">The sequence shown here is derived from an EMBL/GenBank/DDBJ whole genome shotgun (WGS) entry which is preliminary data.</text>
</comment>
<gene>
    <name evidence="1" type="ORF">C5749_06210</name>
</gene>
<dbReference type="Proteomes" id="UP000238642">
    <property type="component" value="Unassembled WGS sequence"/>
</dbReference>
<dbReference type="EMBL" id="PVBS01000001">
    <property type="protein sequence ID" value="PRD56814.1"/>
    <property type="molecule type" value="Genomic_DNA"/>
</dbReference>
<keyword evidence="2" id="KW-1185">Reference proteome</keyword>
<evidence type="ECO:0000313" key="1">
    <source>
        <dbReference type="EMBL" id="PRD56814.1"/>
    </source>
</evidence>